<feature type="transmembrane region" description="Helical" evidence="15">
    <location>
        <begin position="21"/>
        <end position="45"/>
    </location>
</feature>
<feature type="domain" description="Histidine kinase" evidence="16">
    <location>
        <begin position="287"/>
        <end position="504"/>
    </location>
</feature>
<evidence type="ECO:0000259" key="16">
    <source>
        <dbReference type="PROSITE" id="PS50109"/>
    </source>
</evidence>
<evidence type="ECO:0000256" key="7">
    <source>
        <dbReference type="ARBA" id="ARBA00022692"/>
    </source>
</evidence>
<dbReference type="InterPro" id="IPR004358">
    <property type="entry name" value="Sig_transdc_His_kin-like_C"/>
</dbReference>
<proteinExistence type="predicted"/>
<dbReference type="CDD" id="cd00082">
    <property type="entry name" value="HisKA"/>
    <property type="match status" value="1"/>
</dbReference>
<keyword evidence="8" id="KW-0547">Nucleotide-binding</keyword>
<comment type="catalytic activity">
    <reaction evidence="1">
        <text>ATP + protein L-histidine = ADP + protein N-phospho-L-histidine.</text>
        <dbReference type="EC" id="2.7.13.3"/>
    </reaction>
</comment>
<dbReference type="SMART" id="SM00387">
    <property type="entry name" value="HATPase_c"/>
    <property type="match status" value="1"/>
</dbReference>
<evidence type="ECO:0000256" key="11">
    <source>
        <dbReference type="ARBA" id="ARBA00022989"/>
    </source>
</evidence>
<dbReference type="EC" id="2.7.13.3" evidence="3"/>
<dbReference type="SMART" id="SM00388">
    <property type="entry name" value="HisKA"/>
    <property type="match status" value="1"/>
</dbReference>
<dbReference type="GO" id="GO:0000155">
    <property type="term" value="F:phosphorelay sensor kinase activity"/>
    <property type="evidence" value="ECO:0007669"/>
    <property type="project" value="InterPro"/>
</dbReference>
<name>A0A6J6N689_9ZZZZ</name>
<dbReference type="Gene3D" id="1.10.287.130">
    <property type="match status" value="1"/>
</dbReference>
<feature type="domain" description="HAMP" evidence="17">
    <location>
        <begin position="220"/>
        <end position="272"/>
    </location>
</feature>
<keyword evidence="5" id="KW-0597">Phosphoprotein</keyword>
<evidence type="ECO:0000256" key="12">
    <source>
        <dbReference type="ARBA" id="ARBA00023012"/>
    </source>
</evidence>
<dbReference type="SUPFAM" id="SSF158472">
    <property type="entry name" value="HAMP domain-like"/>
    <property type="match status" value="1"/>
</dbReference>
<dbReference type="GO" id="GO:0005886">
    <property type="term" value="C:plasma membrane"/>
    <property type="evidence" value="ECO:0007669"/>
    <property type="project" value="UniProtKB-SubCell"/>
</dbReference>
<keyword evidence="4" id="KW-1003">Cell membrane</keyword>
<keyword evidence="13 15" id="KW-0472">Membrane</keyword>
<dbReference type="InterPro" id="IPR036097">
    <property type="entry name" value="HisK_dim/P_sf"/>
</dbReference>
<comment type="subcellular location">
    <subcellularLocation>
        <location evidence="2">Cell membrane</location>
        <topology evidence="2">Multi-pass membrane protein</topology>
    </subcellularLocation>
</comment>
<feature type="transmembrane region" description="Helical" evidence="15">
    <location>
        <begin position="195"/>
        <end position="218"/>
    </location>
</feature>
<evidence type="ECO:0000256" key="8">
    <source>
        <dbReference type="ARBA" id="ARBA00022741"/>
    </source>
</evidence>
<dbReference type="SMART" id="SM00304">
    <property type="entry name" value="HAMP"/>
    <property type="match status" value="1"/>
</dbReference>
<evidence type="ECO:0000256" key="5">
    <source>
        <dbReference type="ARBA" id="ARBA00022553"/>
    </source>
</evidence>
<dbReference type="NCBIfam" id="NF040691">
    <property type="entry name" value="MtrAB_MtrB"/>
    <property type="match status" value="1"/>
</dbReference>
<evidence type="ECO:0000256" key="14">
    <source>
        <dbReference type="ARBA" id="ARBA00035305"/>
    </source>
</evidence>
<sequence>MFLRRALERAIGVLRRNLQARAVVTTIALSLGALVVLGGFLSFGIGNGLYQTRLDQVLDESERAVIDVQNTFAASNANDEVALQSLINSVVPRLENKSADQARLVALLRTPSQTSAAVLQSPISSDLDLSVISQSLRGKVQVTPGRLVYQATELKVGVNTHPGLVVGAPVEIPLAGVYELYLVYDLQREQETLDLVQGTLVFGGLIVLLIIGLVSWWVTSRIVQPVRRAARVSEKIAEGALDERIEEQGEDVIAQLGRSFNAMADNLQDQLKQYEQISKMQQRFVSDVSHELRTPLTTIKLAGELIYDNREGFAAPIKKSAEAMNSQIHRFETLLEDLLEISRYDAGAVAGDFEKVELLSVVKSAIASIEPLAEKKGCEIVLEAQAESIEAEIDSRRIERLLRNLLANAVEHGEGKPIVVAVAGGVNAVAVSVTDQGVGMTRTQLDRVFDRFWRADPARKRTSGGTGLGLAISLEDANLHSGWLQVAAKPNEGSTFRLTLPRYQGSVFSQSPLPLPPRKKQVKDES</sequence>
<gene>
    <name evidence="18" type="ORF">UFOPK2370_00208</name>
</gene>
<evidence type="ECO:0000256" key="9">
    <source>
        <dbReference type="ARBA" id="ARBA00022777"/>
    </source>
</evidence>
<dbReference type="PROSITE" id="PS50109">
    <property type="entry name" value="HIS_KIN"/>
    <property type="match status" value="1"/>
</dbReference>
<keyword evidence="11 15" id="KW-1133">Transmembrane helix</keyword>
<dbReference type="PANTHER" id="PTHR45528">
    <property type="entry name" value="SENSOR HISTIDINE KINASE CPXA"/>
    <property type="match status" value="1"/>
</dbReference>
<evidence type="ECO:0000256" key="10">
    <source>
        <dbReference type="ARBA" id="ARBA00022840"/>
    </source>
</evidence>
<keyword evidence="7 15" id="KW-0812">Transmembrane</keyword>
<dbReference type="EMBL" id="CAEZXK010000003">
    <property type="protein sequence ID" value="CAB4680103.1"/>
    <property type="molecule type" value="Genomic_DNA"/>
</dbReference>
<dbReference type="AlphaFoldDB" id="A0A6J6N689"/>
<dbReference type="InterPro" id="IPR050398">
    <property type="entry name" value="HssS/ArlS-like"/>
</dbReference>
<keyword evidence="6" id="KW-0808">Transferase</keyword>
<organism evidence="18">
    <name type="scientific">freshwater metagenome</name>
    <dbReference type="NCBI Taxonomy" id="449393"/>
    <lineage>
        <taxon>unclassified sequences</taxon>
        <taxon>metagenomes</taxon>
        <taxon>ecological metagenomes</taxon>
    </lineage>
</organism>
<evidence type="ECO:0000313" key="18">
    <source>
        <dbReference type="EMBL" id="CAB4680103.1"/>
    </source>
</evidence>
<dbReference type="FunFam" id="3.30.565.10:FF:000013">
    <property type="entry name" value="Two-component sensor histidine kinase"/>
    <property type="match status" value="1"/>
</dbReference>
<reference evidence="18" key="1">
    <citation type="submission" date="2020-05" db="EMBL/GenBank/DDBJ databases">
        <authorList>
            <person name="Chiriac C."/>
            <person name="Salcher M."/>
            <person name="Ghai R."/>
            <person name="Kavagutti S V."/>
        </authorList>
    </citation>
    <scope>NUCLEOTIDE SEQUENCE</scope>
</reference>
<protein>
    <recommendedName>
        <fullName evidence="14">Sensor histidine kinase MtrB</fullName>
        <ecNumber evidence="3">2.7.13.3</ecNumber>
    </recommendedName>
</protein>
<dbReference type="InterPro" id="IPR003661">
    <property type="entry name" value="HisK_dim/P_dom"/>
</dbReference>
<evidence type="ECO:0000256" key="4">
    <source>
        <dbReference type="ARBA" id="ARBA00022475"/>
    </source>
</evidence>
<dbReference type="PROSITE" id="PS50885">
    <property type="entry name" value="HAMP"/>
    <property type="match status" value="1"/>
</dbReference>
<dbReference type="PRINTS" id="PR00344">
    <property type="entry name" value="BCTRLSENSOR"/>
</dbReference>
<dbReference type="InterPro" id="IPR003660">
    <property type="entry name" value="HAMP_dom"/>
</dbReference>
<keyword evidence="9" id="KW-0418">Kinase</keyword>
<dbReference type="PANTHER" id="PTHR45528:SF1">
    <property type="entry name" value="SENSOR HISTIDINE KINASE CPXA"/>
    <property type="match status" value="1"/>
</dbReference>
<dbReference type="InterPro" id="IPR005467">
    <property type="entry name" value="His_kinase_dom"/>
</dbReference>
<dbReference type="Pfam" id="PF02518">
    <property type="entry name" value="HATPase_c"/>
    <property type="match status" value="1"/>
</dbReference>
<evidence type="ECO:0000259" key="17">
    <source>
        <dbReference type="PROSITE" id="PS50885"/>
    </source>
</evidence>
<evidence type="ECO:0000256" key="1">
    <source>
        <dbReference type="ARBA" id="ARBA00000085"/>
    </source>
</evidence>
<dbReference type="Pfam" id="PF00512">
    <property type="entry name" value="HisKA"/>
    <property type="match status" value="1"/>
</dbReference>
<keyword evidence="10" id="KW-0067">ATP-binding</keyword>
<evidence type="ECO:0000256" key="2">
    <source>
        <dbReference type="ARBA" id="ARBA00004651"/>
    </source>
</evidence>
<accession>A0A6J6N689</accession>
<dbReference type="Gene3D" id="3.30.565.10">
    <property type="entry name" value="Histidine kinase-like ATPase, C-terminal domain"/>
    <property type="match status" value="1"/>
</dbReference>
<evidence type="ECO:0000256" key="6">
    <source>
        <dbReference type="ARBA" id="ARBA00022679"/>
    </source>
</evidence>
<dbReference type="GO" id="GO:0005524">
    <property type="term" value="F:ATP binding"/>
    <property type="evidence" value="ECO:0007669"/>
    <property type="project" value="UniProtKB-KW"/>
</dbReference>
<evidence type="ECO:0000256" key="13">
    <source>
        <dbReference type="ARBA" id="ARBA00023136"/>
    </source>
</evidence>
<dbReference type="InterPro" id="IPR047669">
    <property type="entry name" value="MtrAB_MtrB"/>
</dbReference>
<keyword evidence="12" id="KW-0902">Two-component regulatory system</keyword>
<evidence type="ECO:0000256" key="15">
    <source>
        <dbReference type="SAM" id="Phobius"/>
    </source>
</evidence>
<dbReference type="InterPro" id="IPR036890">
    <property type="entry name" value="HATPase_C_sf"/>
</dbReference>
<dbReference type="CDD" id="cd06225">
    <property type="entry name" value="HAMP"/>
    <property type="match status" value="1"/>
</dbReference>
<dbReference type="InterPro" id="IPR003594">
    <property type="entry name" value="HATPase_dom"/>
</dbReference>
<dbReference type="SUPFAM" id="SSF55874">
    <property type="entry name" value="ATPase domain of HSP90 chaperone/DNA topoisomerase II/histidine kinase"/>
    <property type="match status" value="1"/>
</dbReference>
<evidence type="ECO:0000256" key="3">
    <source>
        <dbReference type="ARBA" id="ARBA00012438"/>
    </source>
</evidence>
<dbReference type="Gene3D" id="6.10.340.10">
    <property type="match status" value="1"/>
</dbReference>
<dbReference type="FunFam" id="1.10.287.130:FF:000010">
    <property type="entry name" value="Two-component sensor histidine kinase"/>
    <property type="match status" value="1"/>
</dbReference>
<dbReference type="Pfam" id="PF00672">
    <property type="entry name" value="HAMP"/>
    <property type="match status" value="1"/>
</dbReference>
<dbReference type="SUPFAM" id="SSF47384">
    <property type="entry name" value="Homodimeric domain of signal transducing histidine kinase"/>
    <property type="match status" value="1"/>
</dbReference>